<dbReference type="InterPro" id="IPR039447">
    <property type="entry name" value="UreH-like_TM_dom"/>
</dbReference>
<protein>
    <submittedName>
        <fullName evidence="3">Sulfite exporter TauE/SafE</fullName>
    </submittedName>
</protein>
<dbReference type="PANTHER" id="PTHR42208">
    <property type="entry name" value="HEAVY METAL TRANSPORTER-RELATED"/>
    <property type="match status" value="1"/>
</dbReference>
<dbReference type="PANTHER" id="PTHR42208:SF1">
    <property type="entry name" value="HEAVY METAL TRANSPORTER"/>
    <property type="match status" value="1"/>
</dbReference>
<dbReference type="AlphaFoldDB" id="A0AAE3G6A1"/>
<evidence type="ECO:0000259" key="2">
    <source>
        <dbReference type="Pfam" id="PF13386"/>
    </source>
</evidence>
<feature type="domain" description="Urease accessory protein UreH-like transmembrane" evidence="2">
    <location>
        <begin position="9"/>
        <end position="217"/>
    </location>
</feature>
<feature type="transmembrane region" description="Helical" evidence="1">
    <location>
        <begin position="206"/>
        <end position="227"/>
    </location>
</feature>
<accession>A0AAE3G6A1</accession>
<gene>
    <name evidence="3" type="ORF">J2T57_001790</name>
</gene>
<dbReference type="Proteomes" id="UP001205843">
    <property type="component" value="Unassembled WGS sequence"/>
</dbReference>
<dbReference type="Pfam" id="PF13386">
    <property type="entry name" value="DsbD_2"/>
    <property type="match status" value="1"/>
</dbReference>
<feature type="transmembrane region" description="Helical" evidence="1">
    <location>
        <begin position="168"/>
        <end position="194"/>
    </location>
</feature>
<comment type="caution">
    <text evidence="3">The sequence shown here is derived from an EMBL/GenBank/DDBJ whole genome shotgun (WGS) entry which is preliminary data.</text>
</comment>
<keyword evidence="1" id="KW-1133">Transmembrane helix</keyword>
<keyword evidence="4" id="KW-1185">Reference proteome</keyword>
<reference evidence="3" key="1">
    <citation type="submission" date="2022-03" db="EMBL/GenBank/DDBJ databases">
        <title>Genomic Encyclopedia of Type Strains, Phase III (KMG-III): the genomes of soil and plant-associated and newly described type strains.</title>
        <authorList>
            <person name="Whitman W."/>
        </authorList>
    </citation>
    <scope>NUCLEOTIDE SEQUENCE</scope>
    <source>
        <strain evidence="3">ANL 6-2</strain>
    </source>
</reference>
<evidence type="ECO:0000313" key="3">
    <source>
        <dbReference type="EMBL" id="MCP1674652.1"/>
    </source>
</evidence>
<name>A0AAE3G6A1_9GAMM</name>
<sequence>MTTELTLVAALVIGLAGSTHCLGMCGGIAGSLGAATSTERTGTRLLYATSYNLGRVGSYTLMGVLFASLVGLLGFSLSRPEWGAALRIATGLILLAVAAHLLLDWSGLRRIEVVGGRIWRVLGPIARRLLPVRSMGGALALGALWGWLPCGLVYTVLLAAAVSGDPLIGGGMMLAFGLGTMPAMTGLTVFGQTLRRWLTGTRPRRVLGALLLVFALWTLTVPILHLADGGGHDHHEAHSE</sequence>
<keyword evidence="1" id="KW-0472">Membrane</keyword>
<dbReference type="EMBL" id="JALJXV010000004">
    <property type="protein sequence ID" value="MCP1674652.1"/>
    <property type="molecule type" value="Genomic_DNA"/>
</dbReference>
<organism evidence="3 4">
    <name type="scientific">Natronocella acetinitrilica</name>
    <dbReference type="NCBI Taxonomy" id="414046"/>
    <lineage>
        <taxon>Bacteria</taxon>
        <taxon>Pseudomonadati</taxon>
        <taxon>Pseudomonadota</taxon>
        <taxon>Gammaproteobacteria</taxon>
        <taxon>Chromatiales</taxon>
        <taxon>Ectothiorhodospiraceae</taxon>
        <taxon>Natronocella</taxon>
    </lineage>
</organism>
<dbReference type="RefSeq" id="WP_253476828.1">
    <property type="nucleotide sequence ID" value="NZ_JALJXV010000004.1"/>
</dbReference>
<evidence type="ECO:0000313" key="4">
    <source>
        <dbReference type="Proteomes" id="UP001205843"/>
    </source>
</evidence>
<keyword evidence="1" id="KW-0812">Transmembrane</keyword>
<proteinExistence type="predicted"/>
<feature type="transmembrane region" description="Helical" evidence="1">
    <location>
        <begin position="58"/>
        <end position="77"/>
    </location>
</feature>
<evidence type="ECO:0000256" key="1">
    <source>
        <dbReference type="SAM" id="Phobius"/>
    </source>
</evidence>
<feature type="transmembrane region" description="Helical" evidence="1">
    <location>
        <begin position="138"/>
        <end position="162"/>
    </location>
</feature>
<feature type="transmembrane region" description="Helical" evidence="1">
    <location>
        <begin position="84"/>
        <end position="103"/>
    </location>
</feature>